<comment type="similarity">
    <text evidence="7 8">Belongs to the cytochrome b5 family.</text>
</comment>
<dbReference type="PANTHER" id="PTHR19359">
    <property type="entry name" value="CYTOCHROME B5"/>
    <property type="match status" value="1"/>
</dbReference>
<dbReference type="OMA" id="HNTRNDL"/>
<dbReference type="EMBL" id="VRMN01000001">
    <property type="protein sequence ID" value="KAA8498797.1"/>
    <property type="molecule type" value="Genomic_DNA"/>
</dbReference>
<accession>A0A5J4Z7Y1</accession>
<dbReference type="SUPFAM" id="SSF55856">
    <property type="entry name" value="Cytochrome b5-like heme/steroid binding domain"/>
    <property type="match status" value="1"/>
</dbReference>
<feature type="domain" description="Cytochrome b5 heme-binding" evidence="9">
    <location>
        <begin position="16"/>
        <end position="92"/>
    </location>
</feature>
<proteinExistence type="inferred from homology"/>
<keyword evidence="3" id="KW-0812">Transmembrane</keyword>
<dbReference type="PRINTS" id="PR00363">
    <property type="entry name" value="CYTOCHROMEB5"/>
</dbReference>
<evidence type="ECO:0000256" key="5">
    <source>
        <dbReference type="ARBA" id="ARBA00023004"/>
    </source>
</evidence>
<comment type="subcellular location">
    <subcellularLocation>
        <location evidence="1">Membrane</location>
    </subcellularLocation>
</comment>
<keyword evidence="2 8" id="KW-0349">Heme</keyword>
<keyword evidence="11" id="KW-1185">Reference proteome</keyword>
<organism evidence="10 11">
    <name type="scientific">Porphyridium purpureum</name>
    <name type="common">Red alga</name>
    <name type="synonym">Porphyridium cruentum</name>
    <dbReference type="NCBI Taxonomy" id="35688"/>
    <lineage>
        <taxon>Eukaryota</taxon>
        <taxon>Rhodophyta</taxon>
        <taxon>Bangiophyceae</taxon>
        <taxon>Porphyridiales</taxon>
        <taxon>Porphyridiaceae</taxon>
        <taxon>Porphyridium</taxon>
    </lineage>
</organism>
<name>A0A5J4Z7Y1_PORPP</name>
<keyword evidence="5 8" id="KW-0408">Iron</keyword>
<dbReference type="GO" id="GO:0020037">
    <property type="term" value="F:heme binding"/>
    <property type="evidence" value="ECO:0007669"/>
    <property type="project" value="UniProtKB-UniRule"/>
</dbReference>
<evidence type="ECO:0000313" key="11">
    <source>
        <dbReference type="Proteomes" id="UP000324585"/>
    </source>
</evidence>
<sequence length="146" mass="16369">MGGRWGRKRRAAMADMKEFSMLEVLEHASRQDFWMVIDGKVYDVTSFLLDHPGGDDLLLQTLGRDAHREFEDVGHSGDARQKLEELFVGKLRDPTPEESEKMAELEKAGKKVGPVASANSPVQTALKFLFPVLILVIALVVRKYVS</sequence>
<evidence type="ECO:0000256" key="6">
    <source>
        <dbReference type="ARBA" id="ARBA00023136"/>
    </source>
</evidence>
<protein>
    <submittedName>
        <fullName evidence="10">Cytochrome B5 isoform D</fullName>
    </submittedName>
</protein>
<dbReference type="Gene3D" id="3.10.120.10">
    <property type="entry name" value="Cytochrome b5-like heme/steroid binding domain"/>
    <property type="match status" value="1"/>
</dbReference>
<keyword evidence="6" id="KW-0472">Membrane</keyword>
<dbReference type="PROSITE" id="PS00191">
    <property type="entry name" value="CYTOCHROME_B5_1"/>
    <property type="match status" value="1"/>
</dbReference>
<dbReference type="OrthoDB" id="260519at2759"/>
<dbReference type="FunFam" id="3.10.120.10:FF:000002">
    <property type="entry name" value="Cytochrome b5 type B"/>
    <property type="match status" value="1"/>
</dbReference>
<keyword evidence="4 8" id="KW-0479">Metal-binding</keyword>
<dbReference type="InterPro" id="IPR001199">
    <property type="entry name" value="Cyt_B5-like_heme/steroid-bd"/>
</dbReference>
<evidence type="ECO:0000256" key="4">
    <source>
        <dbReference type="ARBA" id="ARBA00022723"/>
    </source>
</evidence>
<evidence type="ECO:0000256" key="8">
    <source>
        <dbReference type="RuleBase" id="RU362121"/>
    </source>
</evidence>
<evidence type="ECO:0000256" key="3">
    <source>
        <dbReference type="ARBA" id="ARBA00022692"/>
    </source>
</evidence>
<gene>
    <name evidence="10" type="ORF">FVE85_6382</name>
</gene>
<evidence type="ECO:0000256" key="7">
    <source>
        <dbReference type="ARBA" id="ARBA00038168"/>
    </source>
</evidence>
<dbReference type="Proteomes" id="UP000324585">
    <property type="component" value="Unassembled WGS sequence"/>
</dbReference>
<dbReference type="SMART" id="SM01117">
    <property type="entry name" value="Cyt-b5"/>
    <property type="match status" value="1"/>
</dbReference>
<dbReference type="GO" id="GO:0016020">
    <property type="term" value="C:membrane"/>
    <property type="evidence" value="ECO:0007669"/>
    <property type="project" value="UniProtKB-SubCell"/>
</dbReference>
<dbReference type="PANTHER" id="PTHR19359:SF14">
    <property type="entry name" value="CYTOCHROME B5 A"/>
    <property type="match status" value="1"/>
</dbReference>
<reference evidence="11" key="1">
    <citation type="journal article" date="2019" name="Nat. Commun.">
        <title>Expansion of phycobilisome linker gene families in mesophilic red algae.</title>
        <authorList>
            <person name="Lee J."/>
            <person name="Kim D."/>
            <person name="Bhattacharya D."/>
            <person name="Yoon H.S."/>
        </authorList>
    </citation>
    <scope>NUCLEOTIDE SEQUENCE [LARGE SCALE GENOMIC DNA]</scope>
    <source>
        <strain evidence="11">CCMP 1328</strain>
    </source>
</reference>
<dbReference type="InterPro" id="IPR036400">
    <property type="entry name" value="Cyt_B5-like_heme/steroid_sf"/>
</dbReference>
<dbReference type="Pfam" id="PF00173">
    <property type="entry name" value="Cyt-b5"/>
    <property type="match status" value="1"/>
</dbReference>
<evidence type="ECO:0000313" key="10">
    <source>
        <dbReference type="EMBL" id="KAA8498797.1"/>
    </source>
</evidence>
<dbReference type="InterPro" id="IPR018506">
    <property type="entry name" value="Cyt_B5_heme-BS"/>
</dbReference>
<dbReference type="AlphaFoldDB" id="A0A5J4Z7Y1"/>
<evidence type="ECO:0000259" key="9">
    <source>
        <dbReference type="PROSITE" id="PS50255"/>
    </source>
</evidence>
<dbReference type="PROSITE" id="PS50255">
    <property type="entry name" value="CYTOCHROME_B5_2"/>
    <property type="match status" value="1"/>
</dbReference>
<dbReference type="InterPro" id="IPR050668">
    <property type="entry name" value="Cytochrome_b5"/>
</dbReference>
<evidence type="ECO:0000256" key="2">
    <source>
        <dbReference type="ARBA" id="ARBA00022617"/>
    </source>
</evidence>
<evidence type="ECO:0000256" key="1">
    <source>
        <dbReference type="ARBA" id="ARBA00004370"/>
    </source>
</evidence>
<comment type="caution">
    <text evidence="10">The sequence shown here is derived from an EMBL/GenBank/DDBJ whole genome shotgun (WGS) entry which is preliminary data.</text>
</comment>
<dbReference type="GO" id="GO:0046872">
    <property type="term" value="F:metal ion binding"/>
    <property type="evidence" value="ECO:0007669"/>
    <property type="project" value="UniProtKB-UniRule"/>
</dbReference>